<organism evidence="1 2">
    <name type="scientific">Arachis hypogaea</name>
    <name type="common">Peanut</name>
    <dbReference type="NCBI Taxonomy" id="3818"/>
    <lineage>
        <taxon>Eukaryota</taxon>
        <taxon>Viridiplantae</taxon>
        <taxon>Streptophyta</taxon>
        <taxon>Embryophyta</taxon>
        <taxon>Tracheophyta</taxon>
        <taxon>Spermatophyta</taxon>
        <taxon>Magnoliopsida</taxon>
        <taxon>eudicotyledons</taxon>
        <taxon>Gunneridae</taxon>
        <taxon>Pentapetalae</taxon>
        <taxon>rosids</taxon>
        <taxon>fabids</taxon>
        <taxon>Fabales</taxon>
        <taxon>Fabaceae</taxon>
        <taxon>Papilionoideae</taxon>
        <taxon>50 kb inversion clade</taxon>
        <taxon>dalbergioids sensu lato</taxon>
        <taxon>Dalbergieae</taxon>
        <taxon>Pterocarpus clade</taxon>
        <taxon>Arachis</taxon>
    </lineage>
</organism>
<dbReference type="EMBL" id="SDMP01000011">
    <property type="protein sequence ID" value="RYR27969.1"/>
    <property type="molecule type" value="Genomic_DNA"/>
</dbReference>
<sequence length="174" mass="19480">MVSPFRGQFFISFSLVVRALPPVCGCHLCFALLLRTLPLSVRYRSCLAALALPPVSDLRHPRLQPPISHLRPPPTSSIAIPGEFKKRKTELSQVALSLDNEGDVEASKEGLDIPDDYTIWNKVVTKEKKKATFGLGSFGLDLYSKLDSRNCSETSKDNLNIEQELHMWEEKANE</sequence>
<name>A0A445ANG9_ARAHY</name>
<keyword evidence="2" id="KW-1185">Reference proteome</keyword>
<gene>
    <name evidence="1" type="ORF">Ahy_B01g052040</name>
</gene>
<reference evidence="1 2" key="1">
    <citation type="submission" date="2019-01" db="EMBL/GenBank/DDBJ databases">
        <title>Sequencing of cultivated peanut Arachis hypogaea provides insights into genome evolution and oil improvement.</title>
        <authorList>
            <person name="Chen X."/>
        </authorList>
    </citation>
    <scope>NUCLEOTIDE SEQUENCE [LARGE SCALE GENOMIC DNA]</scope>
    <source>
        <strain evidence="2">cv. Fuhuasheng</strain>
        <tissue evidence="1">Leaves</tissue>
    </source>
</reference>
<accession>A0A445ANG9</accession>
<proteinExistence type="predicted"/>
<dbReference type="Proteomes" id="UP000289738">
    <property type="component" value="Chromosome B01"/>
</dbReference>
<evidence type="ECO:0000313" key="2">
    <source>
        <dbReference type="Proteomes" id="UP000289738"/>
    </source>
</evidence>
<comment type="caution">
    <text evidence="1">The sequence shown here is derived from an EMBL/GenBank/DDBJ whole genome shotgun (WGS) entry which is preliminary data.</text>
</comment>
<dbReference type="AlphaFoldDB" id="A0A445ANG9"/>
<evidence type="ECO:0000313" key="1">
    <source>
        <dbReference type="EMBL" id="RYR27969.1"/>
    </source>
</evidence>
<protein>
    <submittedName>
        <fullName evidence="1">Uncharacterized protein</fullName>
    </submittedName>
</protein>